<sequence>MLVSKCHHDDPYGPYVKFEKNEGLVMLRQRTLDPNCPMKVLLLMLLSQSNLWMFNVDNDENQLLESNTINHKPITQNGLRKNRSRPIHP</sequence>
<evidence type="ECO:0000313" key="3">
    <source>
        <dbReference type="Proteomes" id="UP000790347"/>
    </source>
</evidence>
<dbReference type="Proteomes" id="UP000790347">
    <property type="component" value="Unassembled WGS sequence"/>
</dbReference>
<keyword evidence="3" id="KW-1185">Reference proteome</keyword>
<feature type="compositionally biased region" description="Polar residues" evidence="1">
    <location>
        <begin position="67"/>
        <end position="79"/>
    </location>
</feature>
<organism evidence="2 3">
    <name type="scientific">Dermatophagoides farinae</name>
    <name type="common">American house dust mite</name>
    <dbReference type="NCBI Taxonomy" id="6954"/>
    <lineage>
        <taxon>Eukaryota</taxon>
        <taxon>Metazoa</taxon>
        <taxon>Ecdysozoa</taxon>
        <taxon>Arthropoda</taxon>
        <taxon>Chelicerata</taxon>
        <taxon>Arachnida</taxon>
        <taxon>Acari</taxon>
        <taxon>Acariformes</taxon>
        <taxon>Sarcoptiformes</taxon>
        <taxon>Astigmata</taxon>
        <taxon>Psoroptidia</taxon>
        <taxon>Analgoidea</taxon>
        <taxon>Pyroglyphidae</taxon>
        <taxon>Dermatophagoidinae</taxon>
        <taxon>Dermatophagoides</taxon>
    </lineage>
</organism>
<name>A0A922L6T4_DERFA</name>
<feature type="region of interest" description="Disordered" evidence="1">
    <location>
        <begin position="67"/>
        <end position="89"/>
    </location>
</feature>
<accession>A0A922L6T4</accession>
<feature type="compositionally biased region" description="Basic residues" evidence="1">
    <location>
        <begin position="80"/>
        <end position="89"/>
    </location>
</feature>
<reference evidence="2" key="1">
    <citation type="submission" date="2013-05" db="EMBL/GenBank/DDBJ databases">
        <authorList>
            <person name="Yim A.K.Y."/>
            <person name="Chan T.F."/>
            <person name="Ji K.M."/>
            <person name="Liu X.Y."/>
            <person name="Zhou J.W."/>
            <person name="Li R.Q."/>
            <person name="Yang K.Y."/>
            <person name="Li J."/>
            <person name="Li M."/>
            <person name="Law P.T.W."/>
            <person name="Wu Y.L."/>
            <person name="Cai Z.L."/>
            <person name="Qin H."/>
            <person name="Bao Y."/>
            <person name="Leung R.K.K."/>
            <person name="Ng P.K.S."/>
            <person name="Zou J."/>
            <person name="Zhong X.J."/>
            <person name="Ran P.X."/>
            <person name="Zhong N.S."/>
            <person name="Liu Z.G."/>
            <person name="Tsui S.K.W."/>
        </authorList>
    </citation>
    <scope>NUCLEOTIDE SEQUENCE</scope>
    <source>
        <strain evidence="2">Derf</strain>
        <tissue evidence="2">Whole organism</tissue>
    </source>
</reference>
<gene>
    <name evidence="2" type="ORF">DERF_005084</name>
</gene>
<dbReference type="AlphaFoldDB" id="A0A922L6T4"/>
<proteinExistence type="predicted"/>
<protein>
    <submittedName>
        <fullName evidence="2">Uncharacterized protein</fullName>
    </submittedName>
</protein>
<reference evidence="2" key="2">
    <citation type="journal article" date="2022" name="Res Sq">
        <title>Comparative Genomics Reveals Insights into the Divergent Evolution of Astigmatic Mites and Household Pest Adaptations.</title>
        <authorList>
            <person name="Xiong Q."/>
            <person name="Wan A.T.-Y."/>
            <person name="Liu X.-Y."/>
            <person name="Fung C.S.-H."/>
            <person name="Xiao X."/>
            <person name="Malainual N."/>
            <person name="Hou J."/>
            <person name="Wang L."/>
            <person name="Wang M."/>
            <person name="Yang K."/>
            <person name="Cui Y."/>
            <person name="Leung E."/>
            <person name="Nong W."/>
            <person name="Shin S.-K."/>
            <person name="Au S."/>
            <person name="Jeong K.Y."/>
            <person name="Chew F.T."/>
            <person name="Hui J."/>
            <person name="Leung T.F."/>
            <person name="Tungtrongchitr A."/>
            <person name="Zhong N."/>
            <person name="Liu Z."/>
            <person name="Tsui S."/>
        </authorList>
    </citation>
    <scope>NUCLEOTIDE SEQUENCE</scope>
    <source>
        <strain evidence="2">Derf</strain>
        <tissue evidence="2">Whole organism</tissue>
    </source>
</reference>
<dbReference type="EMBL" id="ASGP02000002">
    <property type="protein sequence ID" value="KAH9521423.1"/>
    <property type="molecule type" value="Genomic_DNA"/>
</dbReference>
<comment type="caution">
    <text evidence="2">The sequence shown here is derived from an EMBL/GenBank/DDBJ whole genome shotgun (WGS) entry which is preliminary data.</text>
</comment>
<evidence type="ECO:0000256" key="1">
    <source>
        <dbReference type="SAM" id="MobiDB-lite"/>
    </source>
</evidence>
<evidence type="ECO:0000313" key="2">
    <source>
        <dbReference type="EMBL" id="KAH9521423.1"/>
    </source>
</evidence>